<keyword evidence="1" id="KW-0175">Coiled coil</keyword>
<feature type="coiled-coil region" evidence="1">
    <location>
        <begin position="93"/>
        <end position="127"/>
    </location>
</feature>
<accession>X1NF81</accession>
<reference evidence="3" key="1">
    <citation type="journal article" date="2014" name="Front. Microbiol.">
        <title>High frequency of phylogenetically diverse reductive dehalogenase-homologous genes in deep subseafloor sedimentary metagenomes.</title>
        <authorList>
            <person name="Kawai M."/>
            <person name="Futagami T."/>
            <person name="Toyoda A."/>
            <person name="Takaki Y."/>
            <person name="Nishi S."/>
            <person name="Hori S."/>
            <person name="Arai W."/>
            <person name="Tsubouchi T."/>
            <person name="Morono Y."/>
            <person name="Uchiyama I."/>
            <person name="Ito T."/>
            <person name="Fujiyama A."/>
            <person name="Inagaki F."/>
            <person name="Takami H."/>
        </authorList>
    </citation>
    <scope>NUCLEOTIDE SEQUENCE</scope>
    <source>
        <strain evidence="3">Expedition CK06-06</strain>
    </source>
</reference>
<dbReference type="AlphaFoldDB" id="X1NF81"/>
<name>X1NF81_9ZZZZ</name>
<dbReference type="InterPro" id="IPR025827">
    <property type="entry name" value="Zn_ribbon_recom_dom"/>
</dbReference>
<gene>
    <name evidence="3" type="ORF">S06H3_09701</name>
</gene>
<evidence type="ECO:0000256" key="1">
    <source>
        <dbReference type="SAM" id="Coils"/>
    </source>
</evidence>
<evidence type="ECO:0000259" key="2">
    <source>
        <dbReference type="Pfam" id="PF13408"/>
    </source>
</evidence>
<organism evidence="3">
    <name type="scientific">marine sediment metagenome</name>
    <dbReference type="NCBI Taxonomy" id="412755"/>
    <lineage>
        <taxon>unclassified sequences</taxon>
        <taxon>metagenomes</taxon>
        <taxon>ecological metagenomes</taxon>
    </lineage>
</organism>
<comment type="caution">
    <text evidence="3">The sequence shown here is derived from an EMBL/GenBank/DDBJ whole genome shotgun (WGS) entry which is preliminary data.</text>
</comment>
<evidence type="ECO:0000313" key="3">
    <source>
        <dbReference type="EMBL" id="GAI17329.1"/>
    </source>
</evidence>
<dbReference type="EMBL" id="BARV01004333">
    <property type="protein sequence ID" value="GAI17329.1"/>
    <property type="molecule type" value="Genomic_DNA"/>
</dbReference>
<dbReference type="Pfam" id="PF13408">
    <property type="entry name" value="Zn_ribbon_recom"/>
    <property type="match status" value="1"/>
</dbReference>
<protein>
    <recommendedName>
        <fullName evidence="2">Recombinase zinc beta ribbon domain-containing protein</fullName>
    </recommendedName>
</protein>
<feature type="domain" description="Recombinase zinc beta ribbon" evidence="2">
    <location>
        <begin position="20"/>
        <end position="77"/>
    </location>
</feature>
<sequence>LAENKRKNNGSTKVGRFYILSHLGKCGECGGSLLCRTAKTHRYLHCSRQLNYPYIHNCYEPKMWHMDTVEDYVWAEVEDILHNYRNSAYDLLLDKFESAKGEREQQIVRAREQLEGMKLEKQRLLTTIRKGYATEVEAELQFIAIKSEREYWEQELNNLQSLQDNDNAALDAFMAPIQ</sequence>
<feature type="non-terminal residue" evidence="3">
    <location>
        <position position="1"/>
    </location>
</feature>
<proteinExistence type="predicted"/>